<comment type="catalytic activity">
    <reaction evidence="4">
        <text>ATP + (deoxyribonucleotide)n-3'-hydroxyl + 5'-phospho-(deoxyribonucleotide)m = (deoxyribonucleotide)n+m + AMP + diphosphate.</text>
        <dbReference type="EC" id="6.5.1.1"/>
    </reaction>
</comment>
<keyword evidence="3 6" id="KW-0436">Ligase</keyword>
<evidence type="ECO:0000259" key="5">
    <source>
        <dbReference type="PROSITE" id="PS50160"/>
    </source>
</evidence>
<gene>
    <name evidence="6" type="ORF">ACFPQ4_19225</name>
</gene>
<reference evidence="7" key="1">
    <citation type="journal article" date="2019" name="Int. J. Syst. Evol. Microbiol.">
        <title>The Global Catalogue of Microorganisms (GCM) 10K type strain sequencing project: providing services to taxonomists for standard genome sequencing and annotation.</title>
        <authorList>
            <consortium name="The Broad Institute Genomics Platform"/>
            <consortium name="The Broad Institute Genome Sequencing Center for Infectious Disease"/>
            <person name="Wu L."/>
            <person name="Ma J."/>
        </authorList>
    </citation>
    <scope>NUCLEOTIDE SEQUENCE [LARGE SCALE GENOMIC DNA]</scope>
    <source>
        <strain evidence="7">CGMCC 1.18578</strain>
    </source>
</reference>
<dbReference type="Gene3D" id="2.40.50.140">
    <property type="entry name" value="Nucleic acid-binding proteins"/>
    <property type="match status" value="1"/>
</dbReference>
<name>A0ABW0R6R4_9BACL</name>
<proteinExistence type="inferred from homology"/>
<evidence type="ECO:0000256" key="4">
    <source>
        <dbReference type="ARBA" id="ARBA00034003"/>
    </source>
</evidence>
<dbReference type="SUPFAM" id="SSF56091">
    <property type="entry name" value="DNA ligase/mRNA capping enzyme, catalytic domain"/>
    <property type="match status" value="1"/>
</dbReference>
<dbReference type="InterPro" id="IPR012310">
    <property type="entry name" value="DNA_ligase_ATP-dep_cent"/>
</dbReference>
<dbReference type="PANTHER" id="PTHR45674:SF4">
    <property type="entry name" value="DNA LIGASE 1"/>
    <property type="match status" value="1"/>
</dbReference>
<dbReference type="Gene3D" id="3.30.470.30">
    <property type="entry name" value="DNA ligase/mRNA capping enzyme"/>
    <property type="match status" value="1"/>
</dbReference>
<evidence type="ECO:0000313" key="7">
    <source>
        <dbReference type="Proteomes" id="UP001596108"/>
    </source>
</evidence>
<dbReference type="GO" id="GO:0016874">
    <property type="term" value="F:ligase activity"/>
    <property type="evidence" value="ECO:0007669"/>
    <property type="project" value="UniProtKB-KW"/>
</dbReference>
<evidence type="ECO:0000256" key="3">
    <source>
        <dbReference type="ARBA" id="ARBA00022598"/>
    </source>
</evidence>
<dbReference type="EMBL" id="JBHSNC010000055">
    <property type="protein sequence ID" value="MFC5531557.1"/>
    <property type="molecule type" value="Genomic_DNA"/>
</dbReference>
<dbReference type="InterPro" id="IPR012309">
    <property type="entry name" value="DNA_ligase_ATP-dep_C"/>
</dbReference>
<dbReference type="InterPro" id="IPR012340">
    <property type="entry name" value="NA-bd_OB-fold"/>
</dbReference>
<sequence length="310" mass="34971">MLLQPVAPFEPIAGVRLPEGDRWIAQLKWDGVRMLSYYDGAMTRLVNRRLHERTARYPELADARTYCSASSAILDGEIVAFLDGKPSFQQVMRRDGTSSGRLRNLPAISYMVFDVLHLNGQSVMHEPLAERQRLLERHLEPNDSVQLVTNFPDIPGLLAVTREHRLEGIVAKDLESGYAVGGKDKRWQKFKHYRDLIAVVGGVTFRGNIVNSLLLGLYDEAGRLHYIGNAGTGKWTQQDWRDFTERTNEIGTPKCPFSAAPSRSLDIKWIQPQLTVKVAYLEWTTHRTLRQPVIQALTAMEPGACTFGQA</sequence>
<dbReference type="Pfam" id="PF04679">
    <property type="entry name" value="DNA_ligase_A_C"/>
    <property type="match status" value="1"/>
</dbReference>
<feature type="domain" description="ATP-dependent DNA ligase family profile" evidence="5">
    <location>
        <begin position="108"/>
        <end position="234"/>
    </location>
</feature>
<dbReference type="Pfam" id="PF01068">
    <property type="entry name" value="DNA_ligase_A_M"/>
    <property type="match status" value="1"/>
</dbReference>
<evidence type="ECO:0000313" key="6">
    <source>
        <dbReference type="EMBL" id="MFC5531557.1"/>
    </source>
</evidence>
<comment type="caution">
    <text evidence="6">The sequence shown here is derived from an EMBL/GenBank/DDBJ whole genome shotgun (WGS) entry which is preliminary data.</text>
</comment>
<dbReference type="EC" id="6.5.1.1" evidence="2"/>
<protein>
    <recommendedName>
        <fullName evidence="2">DNA ligase (ATP)</fullName>
        <ecNumber evidence="2">6.5.1.1</ecNumber>
    </recommendedName>
</protein>
<evidence type="ECO:0000256" key="2">
    <source>
        <dbReference type="ARBA" id="ARBA00012727"/>
    </source>
</evidence>
<accession>A0ABW0R6R4</accession>
<dbReference type="SUPFAM" id="SSF50249">
    <property type="entry name" value="Nucleic acid-binding proteins"/>
    <property type="match status" value="1"/>
</dbReference>
<keyword evidence="7" id="KW-1185">Reference proteome</keyword>
<dbReference type="Proteomes" id="UP001596108">
    <property type="component" value="Unassembled WGS sequence"/>
</dbReference>
<dbReference type="RefSeq" id="WP_378113518.1">
    <property type="nucleotide sequence ID" value="NZ_JBHSNC010000055.1"/>
</dbReference>
<comment type="similarity">
    <text evidence="1">Belongs to the ATP-dependent DNA ligase family.</text>
</comment>
<evidence type="ECO:0000256" key="1">
    <source>
        <dbReference type="ARBA" id="ARBA00007572"/>
    </source>
</evidence>
<dbReference type="Gene3D" id="3.30.1490.70">
    <property type="match status" value="1"/>
</dbReference>
<dbReference type="CDD" id="cd07971">
    <property type="entry name" value="OBF_DNA_ligase_LigD"/>
    <property type="match status" value="1"/>
</dbReference>
<dbReference type="PROSITE" id="PS50160">
    <property type="entry name" value="DNA_LIGASE_A3"/>
    <property type="match status" value="1"/>
</dbReference>
<dbReference type="CDD" id="cd07906">
    <property type="entry name" value="Adenylation_DNA_ligase_LigD_LigC"/>
    <property type="match status" value="1"/>
</dbReference>
<organism evidence="6 7">
    <name type="scientific">Cohnella yongneupensis</name>
    <dbReference type="NCBI Taxonomy" id="425006"/>
    <lineage>
        <taxon>Bacteria</taxon>
        <taxon>Bacillati</taxon>
        <taxon>Bacillota</taxon>
        <taxon>Bacilli</taxon>
        <taxon>Bacillales</taxon>
        <taxon>Paenibacillaceae</taxon>
        <taxon>Cohnella</taxon>
    </lineage>
</organism>
<dbReference type="PANTHER" id="PTHR45674">
    <property type="entry name" value="DNA LIGASE 1/3 FAMILY MEMBER"/>
    <property type="match status" value="1"/>
</dbReference>
<dbReference type="InterPro" id="IPR050191">
    <property type="entry name" value="ATP-dep_DNA_ligase"/>
</dbReference>